<feature type="region of interest" description="Disordered" evidence="7">
    <location>
        <begin position="97"/>
        <end position="207"/>
    </location>
</feature>
<feature type="compositionally biased region" description="Acidic residues" evidence="7">
    <location>
        <begin position="168"/>
        <end position="179"/>
    </location>
</feature>
<dbReference type="InterPro" id="IPR038397">
    <property type="entry name" value="TBCC_N_sf"/>
</dbReference>
<dbReference type="InterPro" id="IPR016098">
    <property type="entry name" value="CAP/MinC_C"/>
</dbReference>
<dbReference type="Pfam" id="PF07986">
    <property type="entry name" value="TBCC"/>
    <property type="match status" value="1"/>
</dbReference>
<protein>
    <recommendedName>
        <fullName evidence="8">C-CAP/cofactor C-like domain-containing protein</fullName>
    </recommendedName>
</protein>
<feature type="compositionally biased region" description="Low complexity" evidence="7">
    <location>
        <begin position="112"/>
        <end position="127"/>
    </location>
</feature>
<dbReference type="PANTHER" id="PTHR15139">
    <property type="entry name" value="TUBULIN FOLDING COFACTOR C"/>
    <property type="match status" value="1"/>
</dbReference>
<dbReference type="Pfam" id="PF16752">
    <property type="entry name" value="TBCC_N"/>
    <property type="match status" value="1"/>
</dbReference>
<dbReference type="InterPro" id="IPR017901">
    <property type="entry name" value="C-CAP_CF_C-like"/>
</dbReference>
<name>A0A0D2FLT0_9EURO</name>
<dbReference type="GO" id="GO:0005737">
    <property type="term" value="C:cytoplasm"/>
    <property type="evidence" value="ECO:0007669"/>
    <property type="project" value="UniProtKB-SubCell"/>
</dbReference>
<dbReference type="InterPro" id="IPR031925">
    <property type="entry name" value="TBCC_N"/>
</dbReference>
<dbReference type="AlphaFoldDB" id="A0A0D2FLT0"/>
<evidence type="ECO:0000313" key="9">
    <source>
        <dbReference type="EMBL" id="KIW69048.1"/>
    </source>
</evidence>
<evidence type="ECO:0000256" key="6">
    <source>
        <dbReference type="ARBA" id="ARBA00026055"/>
    </source>
</evidence>
<keyword evidence="3" id="KW-0963">Cytoplasm</keyword>
<sequence>MAAETSTSSSMAPPVAQLSHQQRFFQFFQHEITALQEQMGRLADTALIGGERTDAMDHCLAGITRLSAELKDAAGYLPPYDQRTYGEAIKALQEKLEETRRSHAPKPKFSFKSKSPSALSLSDAAELAAEKRKGGGPGFGSPSSNTPIANTPSYINTPANEVAQDDQQTTEEEGGEENEGQASKTDVNTETKRQPAPADPAQNILRPSLSTTVTSTAISNQSNTHIILPSSVPNARTPCSLSKLSNCVVDLSVKTTANSPYASITITSVTSSLLLCGSVSGPAHITGVKKSVLVIKCRQFRMHDCEDVDVYLHCTSRPIIENCKGIRFAELPKFHSDLISSLQEDPTTVPNQWNKIDDFKHLDASRPSPNWSLLPAEDRVPDEAWREVVPGGPGWSVSDILTAVHIPVTRS</sequence>
<dbReference type="FunFam" id="1.20.58.1250:FF:000002">
    <property type="entry name" value="Tubulin-specific chaperone c, putative"/>
    <property type="match status" value="1"/>
</dbReference>
<evidence type="ECO:0000313" key="10">
    <source>
        <dbReference type="Proteomes" id="UP000054266"/>
    </source>
</evidence>
<dbReference type="STRING" id="5601.A0A0D2FLT0"/>
<evidence type="ECO:0000256" key="2">
    <source>
        <dbReference type="ARBA" id="ARBA00008848"/>
    </source>
</evidence>
<keyword evidence="10" id="KW-1185">Reference proteome</keyword>
<feature type="compositionally biased region" description="Basic residues" evidence="7">
    <location>
        <begin position="102"/>
        <end position="111"/>
    </location>
</feature>
<evidence type="ECO:0000256" key="4">
    <source>
        <dbReference type="ARBA" id="ARBA00022990"/>
    </source>
</evidence>
<dbReference type="PANTHER" id="PTHR15139:SF0">
    <property type="entry name" value="TUBULIN-SPECIFIC CHAPERONE C"/>
    <property type="match status" value="1"/>
</dbReference>
<proteinExistence type="inferred from homology"/>
<reference evidence="9 10" key="1">
    <citation type="submission" date="2015-01" db="EMBL/GenBank/DDBJ databases">
        <title>The Genome Sequence of Capronia semiimmersa CBS27337.</title>
        <authorList>
            <consortium name="The Broad Institute Genomics Platform"/>
            <person name="Cuomo C."/>
            <person name="de Hoog S."/>
            <person name="Gorbushina A."/>
            <person name="Stielow B."/>
            <person name="Teixiera M."/>
            <person name="Abouelleil A."/>
            <person name="Chapman S.B."/>
            <person name="Priest M."/>
            <person name="Young S.K."/>
            <person name="Wortman J."/>
            <person name="Nusbaum C."/>
            <person name="Birren B."/>
        </authorList>
    </citation>
    <scope>NUCLEOTIDE SEQUENCE [LARGE SCALE GENOMIC DNA]</scope>
    <source>
        <strain evidence="9 10">CBS 27337</strain>
    </source>
</reference>
<dbReference type="Proteomes" id="UP000054266">
    <property type="component" value="Unassembled WGS sequence"/>
</dbReference>
<gene>
    <name evidence="9" type="ORF">PV04_04949</name>
</gene>
<accession>A0A0D2FLT0</accession>
<comment type="subunit">
    <text evidence="6">Supercomplex made of cofactors A to E. Cofactors A and D function by capturing and stabilizing tubulin in a quasi-native conformation. Cofactor E binds to the cofactor D-tubulin complex; interaction with cofactor C then causes the release of tubulin polypeptides that are committed to the native state.</text>
</comment>
<organism evidence="9 10">
    <name type="scientific">Phialophora macrospora</name>
    <dbReference type="NCBI Taxonomy" id="1851006"/>
    <lineage>
        <taxon>Eukaryota</taxon>
        <taxon>Fungi</taxon>
        <taxon>Dikarya</taxon>
        <taxon>Ascomycota</taxon>
        <taxon>Pezizomycotina</taxon>
        <taxon>Eurotiomycetes</taxon>
        <taxon>Chaetothyriomycetidae</taxon>
        <taxon>Chaetothyriales</taxon>
        <taxon>Herpotrichiellaceae</taxon>
        <taxon>Phialophora</taxon>
    </lineage>
</organism>
<dbReference type="EMBL" id="KN846958">
    <property type="protein sequence ID" value="KIW69048.1"/>
    <property type="molecule type" value="Genomic_DNA"/>
</dbReference>
<evidence type="ECO:0000256" key="3">
    <source>
        <dbReference type="ARBA" id="ARBA00022490"/>
    </source>
</evidence>
<dbReference type="GO" id="GO:0007021">
    <property type="term" value="P:tubulin complex assembly"/>
    <property type="evidence" value="ECO:0007669"/>
    <property type="project" value="TreeGrafter"/>
</dbReference>
<dbReference type="GO" id="GO:0007023">
    <property type="term" value="P:post-chaperonin tubulin folding pathway"/>
    <property type="evidence" value="ECO:0007669"/>
    <property type="project" value="InterPro"/>
</dbReference>
<dbReference type="InterPro" id="IPR012945">
    <property type="entry name" value="Tubulin-bd_cofactor_C_dom"/>
</dbReference>
<evidence type="ECO:0000259" key="8">
    <source>
        <dbReference type="PROSITE" id="PS51329"/>
    </source>
</evidence>
<feature type="domain" description="C-CAP/cofactor C-like" evidence="8">
    <location>
        <begin position="207"/>
        <end position="361"/>
    </location>
</feature>
<dbReference type="Gene3D" id="2.160.20.70">
    <property type="match status" value="1"/>
</dbReference>
<evidence type="ECO:0000256" key="7">
    <source>
        <dbReference type="SAM" id="MobiDB-lite"/>
    </source>
</evidence>
<comment type="subcellular location">
    <subcellularLocation>
        <location evidence="1">Cytoplasm</location>
    </subcellularLocation>
</comment>
<dbReference type="InterPro" id="IPR006599">
    <property type="entry name" value="CARP_motif"/>
</dbReference>
<dbReference type="SMART" id="SM00673">
    <property type="entry name" value="CARP"/>
    <property type="match status" value="1"/>
</dbReference>
<keyword evidence="4" id="KW-0007">Acetylation</keyword>
<dbReference type="PROSITE" id="PS51329">
    <property type="entry name" value="C_CAP_COFACTOR_C"/>
    <property type="match status" value="1"/>
</dbReference>
<feature type="compositionally biased region" description="Polar residues" evidence="7">
    <location>
        <begin position="145"/>
        <end position="159"/>
    </location>
</feature>
<dbReference type="Gene3D" id="1.20.58.1250">
    <property type="entry name" value="Tubulin Binding Cofactor C, N-terminal domain"/>
    <property type="match status" value="1"/>
</dbReference>
<keyword evidence="5" id="KW-0143">Chaperone</keyword>
<dbReference type="InterPro" id="IPR027684">
    <property type="entry name" value="TBCC"/>
</dbReference>
<dbReference type="HOGENOM" id="CLU_032612_1_0_1"/>
<comment type="similarity">
    <text evidence="2">Belongs to the TBCC family.</text>
</comment>
<dbReference type="GO" id="GO:0015631">
    <property type="term" value="F:tubulin binding"/>
    <property type="evidence" value="ECO:0007669"/>
    <property type="project" value="InterPro"/>
</dbReference>
<evidence type="ECO:0000256" key="5">
    <source>
        <dbReference type="ARBA" id="ARBA00023186"/>
    </source>
</evidence>
<evidence type="ECO:0000256" key="1">
    <source>
        <dbReference type="ARBA" id="ARBA00004496"/>
    </source>
</evidence>